<evidence type="ECO:0000256" key="10">
    <source>
        <dbReference type="PROSITE-ProRule" id="PRU01389"/>
    </source>
</evidence>
<evidence type="ECO:0000256" key="7">
    <source>
        <dbReference type="ARBA" id="ARBA00022801"/>
    </source>
</evidence>
<feature type="compositionally biased region" description="Basic and acidic residues" evidence="11">
    <location>
        <begin position="119"/>
        <end position="129"/>
    </location>
</feature>
<evidence type="ECO:0000256" key="11">
    <source>
        <dbReference type="SAM" id="MobiDB-lite"/>
    </source>
</evidence>
<keyword evidence="4 10" id="KW-0540">Nuclease</keyword>
<keyword evidence="6 10" id="KW-0255">Endonuclease</keyword>
<comment type="domain">
    <text evidence="10">The VLRF1 domain mediates binding to the 60S ribosomal subunit.</text>
</comment>
<dbReference type="PANTHER" id="PTHR16036:SF2">
    <property type="entry name" value="TRNA ENDONUCLEASE ANKZF1"/>
    <property type="match status" value="1"/>
</dbReference>
<dbReference type="Pfam" id="PF18826">
    <property type="entry name" value="bVLRF1"/>
    <property type="match status" value="1"/>
</dbReference>
<comment type="subcellular location">
    <subcellularLocation>
        <location evidence="1">Cytoplasm</location>
    </subcellularLocation>
</comment>
<keyword evidence="7 10" id="KW-0378">Hydrolase</keyword>
<feature type="compositionally biased region" description="Basic and acidic residues" evidence="11">
    <location>
        <begin position="405"/>
        <end position="422"/>
    </location>
</feature>
<evidence type="ECO:0000313" key="14">
    <source>
        <dbReference type="Proteomes" id="UP001161438"/>
    </source>
</evidence>
<dbReference type="SUPFAM" id="SSF48403">
    <property type="entry name" value="Ankyrin repeat"/>
    <property type="match status" value="1"/>
</dbReference>
<feature type="region of interest" description="Disordered" evidence="11">
    <location>
        <begin position="119"/>
        <end position="152"/>
    </location>
</feature>
<name>A0AA35NH77_SACMI</name>
<gene>
    <name evidence="13" type="primary">SMKI04G2720</name>
    <name evidence="13" type="ORF">SMKI_04G2720</name>
</gene>
<dbReference type="GO" id="GO:0016787">
    <property type="term" value="F:hydrolase activity"/>
    <property type="evidence" value="ECO:0007669"/>
    <property type="project" value="UniProtKB-KW"/>
</dbReference>
<evidence type="ECO:0000256" key="3">
    <source>
        <dbReference type="ARBA" id="ARBA00022490"/>
    </source>
</evidence>
<feature type="compositionally biased region" description="Polar residues" evidence="11">
    <location>
        <begin position="592"/>
        <end position="605"/>
    </location>
</feature>
<dbReference type="GeneID" id="80917146"/>
<accession>A0AA35NH77</accession>
<sequence length="630" mass="72626">MNSMTNVLKKNDLYIFDLSEQLLNSLNLMSFDPMLREVEVDNHSYNDENKKIRDSQLPRQKVTPSSMRCSVCQVNFDSRDVQKAHYQTDYHLMNIKRNIRGLSILSVVEFDNLVSKERDIKSEHEHSDNEQISSDDEEESEETSDKDSNLQVGDQMENIIENDMQKLGFQEDEPNVVSHINTQSPFIYFKSNLLQENEVLGVYKSVFSKKSLSKPHEALAFWNSEENPLMAISALFMVGGGHFAGAIVSHQRLNVKGNAHKKNETLIEQAVNFLEHKTFHRYTTRRKQGGSQSAMDNAKGKANSAGSALRRYNENALKTDIQGLLKDWEPYLSKCDNIFIRARNVNDRKIFTDNNILIKNDERIKSFPFTTSRPTVLELKKAWCELCYLKILPKPEPLTVKQRVQKSESSNKKDKIEEKQELSPEEAQTEEAISLVKKGRVPLLVSFLKKNKLNGDFQLKPASKYSLTPTMLHYASQQGMKKMVLILLSNIKCDPTIKNRLGRTAWDLTRDHDVKHAFQIARHNLGESFTNWDESHIGEPLSREQVSELNEKEEAMENQRTEKLIKLELEAAKERQRFAKDAIRGPGKKLTNIPSVEQQNLNSLTDEQRRRLMREQRARAAEERMKKATK</sequence>
<dbReference type="InterPro" id="IPR047139">
    <property type="entry name" value="ANKZ1/VMS1"/>
</dbReference>
<evidence type="ECO:0000259" key="12">
    <source>
        <dbReference type="PROSITE" id="PS52044"/>
    </source>
</evidence>
<dbReference type="GO" id="GO:0005737">
    <property type="term" value="C:cytoplasm"/>
    <property type="evidence" value="ECO:0007669"/>
    <property type="project" value="UniProtKB-SubCell"/>
</dbReference>
<proteinExistence type="inferred from homology"/>
<keyword evidence="9" id="KW-0175">Coiled coil</keyword>
<dbReference type="Proteomes" id="UP001161438">
    <property type="component" value="Chromosome 4"/>
</dbReference>
<dbReference type="Gene3D" id="1.25.40.20">
    <property type="entry name" value="Ankyrin repeat-containing domain"/>
    <property type="match status" value="1"/>
</dbReference>
<dbReference type="PROSITE" id="PS52044">
    <property type="entry name" value="VLRF1"/>
    <property type="match status" value="1"/>
</dbReference>
<dbReference type="AlphaFoldDB" id="A0AA35NH77"/>
<evidence type="ECO:0000256" key="5">
    <source>
        <dbReference type="ARBA" id="ARBA00022737"/>
    </source>
</evidence>
<keyword evidence="5" id="KW-0677">Repeat</keyword>
<keyword evidence="14" id="KW-1185">Reference proteome</keyword>
<feature type="active site" evidence="10">
    <location>
        <position position="292"/>
    </location>
</feature>
<comment type="similarity">
    <text evidence="2 10">Belongs to the ANKZF1/VMS1 family.</text>
</comment>
<dbReference type="FunFam" id="1.25.40.20:FF:000290">
    <property type="entry name" value="C2H2 finger and ankyrin domain-containing protein"/>
    <property type="match status" value="1"/>
</dbReference>
<evidence type="ECO:0000256" key="6">
    <source>
        <dbReference type="ARBA" id="ARBA00022759"/>
    </source>
</evidence>
<dbReference type="InterPro" id="IPR041175">
    <property type="entry name" value="VLRF1/Vms1"/>
</dbReference>
<evidence type="ECO:0000256" key="9">
    <source>
        <dbReference type="ARBA" id="ARBA00023054"/>
    </source>
</evidence>
<dbReference type="EMBL" id="OX365760">
    <property type="protein sequence ID" value="CAI4037935.1"/>
    <property type="molecule type" value="Genomic_DNA"/>
</dbReference>
<keyword evidence="8" id="KW-0040">ANK repeat</keyword>
<keyword evidence="3 10" id="KW-0963">Cytoplasm</keyword>
<evidence type="ECO:0000256" key="2">
    <source>
        <dbReference type="ARBA" id="ARBA00009262"/>
    </source>
</evidence>
<organism evidence="13 14">
    <name type="scientific">Saccharomyces mikatae IFO 1815</name>
    <dbReference type="NCBI Taxonomy" id="226126"/>
    <lineage>
        <taxon>Eukaryota</taxon>
        <taxon>Fungi</taxon>
        <taxon>Dikarya</taxon>
        <taxon>Ascomycota</taxon>
        <taxon>Saccharomycotina</taxon>
        <taxon>Saccharomycetes</taxon>
        <taxon>Saccharomycetales</taxon>
        <taxon>Saccharomycetaceae</taxon>
        <taxon>Saccharomyces</taxon>
    </lineage>
</organism>
<feature type="region of interest" description="Disordered" evidence="11">
    <location>
        <begin position="580"/>
        <end position="609"/>
    </location>
</feature>
<dbReference type="InterPro" id="IPR013087">
    <property type="entry name" value="Znf_C2H2_type"/>
</dbReference>
<evidence type="ECO:0000256" key="1">
    <source>
        <dbReference type="ARBA" id="ARBA00004496"/>
    </source>
</evidence>
<feature type="domain" description="VLRF1" evidence="12">
    <location>
        <begin position="229"/>
        <end position="389"/>
    </location>
</feature>
<feature type="region of interest" description="Disordered" evidence="11">
    <location>
        <begin position="400"/>
        <end position="428"/>
    </location>
</feature>
<dbReference type="RefSeq" id="XP_056081050.1">
    <property type="nucleotide sequence ID" value="XM_056226811.1"/>
</dbReference>
<feature type="compositionally biased region" description="Acidic residues" evidence="11">
    <location>
        <begin position="133"/>
        <end position="142"/>
    </location>
</feature>
<dbReference type="InterPro" id="IPR036770">
    <property type="entry name" value="Ankyrin_rpt-contain_sf"/>
</dbReference>
<dbReference type="GO" id="GO:0036503">
    <property type="term" value="P:ERAD pathway"/>
    <property type="evidence" value="ECO:0007669"/>
    <property type="project" value="TreeGrafter"/>
</dbReference>
<protein>
    <recommendedName>
        <fullName evidence="12">VLRF1 domain-containing protein</fullName>
    </recommendedName>
</protein>
<evidence type="ECO:0000313" key="13">
    <source>
        <dbReference type="EMBL" id="CAI4037935.1"/>
    </source>
</evidence>
<dbReference type="PANTHER" id="PTHR16036">
    <property type="entry name" value="ANKYRIN REPEAT AND ZINC FINGER DOMAIN-CONTAINING PROTEIN 1"/>
    <property type="match status" value="1"/>
</dbReference>
<dbReference type="PROSITE" id="PS00028">
    <property type="entry name" value="ZINC_FINGER_C2H2_1"/>
    <property type="match status" value="1"/>
</dbReference>
<dbReference type="GO" id="GO:0004519">
    <property type="term" value="F:endonuclease activity"/>
    <property type="evidence" value="ECO:0007669"/>
    <property type="project" value="UniProtKB-KW"/>
</dbReference>
<evidence type="ECO:0000256" key="8">
    <source>
        <dbReference type="ARBA" id="ARBA00023043"/>
    </source>
</evidence>
<evidence type="ECO:0000256" key="4">
    <source>
        <dbReference type="ARBA" id="ARBA00022722"/>
    </source>
</evidence>
<reference evidence="13" key="1">
    <citation type="submission" date="2022-10" db="EMBL/GenBank/DDBJ databases">
        <authorList>
            <person name="Byrne P K."/>
        </authorList>
    </citation>
    <scope>NUCLEOTIDE SEQUENCE</scope>
    <source>
        <strain evidence="13">IFO1815</strain>
    </source>
</reference>